<sequence>PAQTKRESHLSARALVERRPALARLPRKVDTRIPIRRLGSWLEFSSRGLEASQLRLFNRLWMAFALSSFNNSSASRAGSHDEAKGIERPGAEPRDGEQETPHQTFTNLAGGVSHPATFSRPAVESVKSHGRRRPNFESAAGSGSLELAVRADEALPGAPLTLDSLLFASFFFCCTMKNGLSVSLSKWIRLDRFKDCDFVHSGGESCGLAPVPADAAGANLTWATWLRAPGVGTETAPWAADGAIWNESRQLSWWFIFYELCTVSAGVELKSEKCQVVHSLRQLWRPGVVRLAPRALVAPGLPGRVPATDWMRKRLDGVRVVFLGDSTLRGLMFSLFHIANGSLHRWEKSHDTLTLMDRDGRSRMDFSRATGFRENSETDSAHNGTQVEPAAAFNRTVIVIGGAQWLTGAELLQTRELLA</sequence>
<proteinExistence type="predicted"/>
<evidence type="ECO:0000313" key="3">
    <source>
        <dbReference type="WBParaSite" id="maker-unitig_45230-snap-gene-0.2-mRNA-1"/>
    </source>
</evidence>
<reference evidence="3" key="1">
    <citation type="submission" date="2016-11" db="UniProtKB">
        <authorList>
            <consortium name="WormBaseParasite"/>
        </authorList>
    </citation>
    <scope>IDENTIFICATION</scope>
</reference>
<name>A0A1I8FS90_9PLAT</name>
<organism evidence="2 3">
    <name type="scientific">Macrostomum lignano</name>
    <dbReference type="NCBI Taxonomy" id="282301"/>
    <lineage>
        <taxon>Eukaryota</taxon>
        <taxon>Metazoa</taxon>
        <taxon>Spiralia</taxon>
        <taxon>Lophotrochozoa</taxon>
        <taxon>Platyhelminthes</taxon>
        <taxon>Rhabditophora</taxon>
        <taxon>Macrostomorpha</taxon>
        <taxon>Macrostomida</taxon>
        <taxon>Macrostomidae</taxon>
        <taxon>Macrostomum</taxon>
    </lineage>
</organism>
<dbReference type="Proteomes" id="UP000095280">
    <property type="component" value="Unplaced"/>
</dbReference>
<feature type="compositionally biased region" description="Basic and acidic residues" evidence="1">
    <location>
        <begin position="78"/>
        <end position="100"/>
    </location>
</feature>
<protein>
    <submittedName>
        <fullName evidence="3">SGNH domain-containing protein</fullName>
    </submittedName>
</protein>
<dbReference type="AlphaFoldDB" id="A0A1I8FS90"/>
<keyword evidence="2" id="KW-1185">Reference proteome</keyword>
<evidence type="ECO:0000313" key="2">
    <source>
        <dbReference type="Proteomes" id="UP000095280"/>
    </source>
</evidence>
<dbReference type="WBParaSite" id="maker-unitig_45230-snap-gene-0.2-mRNA-1">
    <property type="protein sequence ID" value="maker-unitig_45230-snap-gene-0.2-mRNA-1"/>
    <property type="gene ID" value="maker-unitig_45230-snap-gene-0.2"/>
</dbReference>
<feature type="region of interest" description="Disordered" evidence="1">
    <location>
        <begin position="72"/>
        <end position="116"/>
    </location>
</feature>
<feature type="region of interest" description="Disordered" evidence="1">
    <location>
        <begin position="368"/>
        <end position="387"/>
    </location>
</feature>
<evidence type="ECO:0000256" key="1">
    <source>
        <dbReference type="SAM" id="MobiDB-lite"/>
    </source>
</evidence>
<accession>A0A1I8FS90</accession>